<dbReference type="PROSITE" id="PS50011">
    <property type="entry name" value="PROTEIN_KINASE_DOM"/>
    <property type="match status" value="1"/>
</dbReference>
<sequence length="253" mass="29667">MWPIILNLDAIVNSGLASLVKEPHQWLLYNKQFAHLLNNEMFDSDYWQNQNAVTGSAQGRGTTYFVKCEAHDWVLRHYYRGGLIGKLIHDSYLYTGINNTRAVKEHILLSQLAQWQLPAPRPVACRIRRNGLSYRADIISERINNAEDLYTRLLREPLTDELWQRIGKTIAAFHQKGVYHHDLNIHNILLDNKQQVWLIDFDQGEIRSGGDWQQANVARLLRSFHKEKTKHPAIHWQDAHWQLLEQSYQQTLK</sequence>
<reference evidence="18" key="1">
    <citation type="submission" date="2018-08" db="EMBL/GenBank/DDBJ databases">
        <title>Thalassotalea euphylliae genome.</title>
        <authorList>
            <person name="Summers S."/>
            <person name="Rice S.A."/>
            <person name="Freckelton M.L."/>
            <person name="Nedved B.T."/>
            <person name="Hadfield M.G."/>
        </authorList>
    </citation>
    <scope>NUCLEOTIDE SEQUENCE [LARGE SCALE GENOMIC DNA]</scope>
    <source>
        <strain evidence="18">H3</strain>
    </source>
</reference>
<dbReference type="UniPathway" id="UPA00958"/>
<keyword evidence="9 15" id="KW-0418">Kinase</keyword>
<comment type="subcellular location">
    <subcellularLocation>
        <location evidence="1 15">Cell inner membrane</location>
        <topology evidence="1 15">Peripheral membrane protein</topology>
        <orientation evidence="1 15">Cytoplasmic side</orientation>
    </subcellularLocation>
</comment>
<evidence type="ECO:0000256" key="10">
    <source>
        <dbReference type="ARBA" id="ARBA00022840"/>
    </source>
</evidence>
<name>A0A3E0U370_9GAMM</name>
<dbReference type="GO" id="GO:0005524">
    <property type="term" value="F:ATP binding"/>
    <property type="evidence" value="ECO:0007669"/>
    <property type="project" value="UniProtKB-UniRule"/>
</dbReference>
<keyword evidence="6 15" id="KW-0997">Cell inner membrane</keyword>
<dbReference type="Proteomes" id="UP000256899">
    <property type="component" value="Unassembled WGS sequence"/>
</dbReference>
<comment type="similarity">
    <text evidence="3 15">Belongs to the protein kinase superfamily. KdkA/RfaP family.</text>
</comment>
<protein>
    <recommendedName>
        <fullName evidence="13 15">3-deoxy-D-manno-octulosonic acid kinase</fullName>
        <shortName evidence="15">Kdo kinase</shortName>
        <ecNumber evidence="4 15">2.7.1.166</ecNumber>
    </recommendedName>
</protein>
<evidence type="ECO:0000256" key="11">
    <source>
        <dbReference type="ARBA" id="ARBA00022985"/>
    </source>
</evidence>
<evidence type="ECO:0000256" key="15">
    <source>
        <dbReference type="HAMAP-Rule" id="MF_00521"/>
    </source>
</evidence>
<evidence type="ECO:0000256" key="5">
    <source>
        <dbReference type="ARBA" id="ARBA00022475"/>
    </source>
</evidence>
<dbReference type="EMBL" id="QUOT01000001">
    <property type="protein sequence ID" value="REL31164.1"/>
    <property type="molecule type" value="Genomic_DNA"/>
</dbReference>
<evidence type="ECO:0000256" key="9">
    <source>
        <dbReference type="ARBA" id="ARBA00022777"/>
    </source>
</evidence>
<dbReference type="HAMAP" id="MF_00521">
    <property type="entry name" value="KDO_kinase"/>
    <property type="match status" value="1"/>
</dbReference>
<comment type="function">
    <text evidence="15">Catalyzes the ATP-dependent phosphorylation of the 3-deoxy-D-manno-octulosonic acid (Kdo) residue in Kdo-lipid IV(A) at the 4-OH position.</text>
</comment>
<evidence type="ECO:0000259" key="16">
    <source>
        <dbReference type="PROSITE" id="PS50011"/>
    </source>
</evidence>
<dbReference type="NCBIfam" id="NF002475">
    <property type="entry name" value="PRK01723.1"/>
    <property type="match status" value="1"/>
</dbReference>
<evidence type="ECO:0000256" key="12">
    <source>
        <dbReference type="ARBA" id="ARBA00023136"/>
    </source>
</evidence>
<evidence type="ECO:0000256" key="13">
    <source>
        <dbReference type="ARBA" id="ARBA00029511"/>
    </source>
</evidence>
<keyword evidence="11 15" id="KW-0448">Lipopolysaccharide biosynthesis</keyword>
<dbReference type="EC" id="2.7.1.166" evidence="4 15"/>
<comment type="catalytic activity">
    <reaction evidence="14 15">
        <text>an alpha-Kdo-(2-&gt;6)-lipid IVA + ATP = a 4-O-phospho-alpha-Kdo-(2-&gt;6)-lipid IVA + ADP + H(+)</text>
        <dbReference type="Rhea" id="RHEA:74271"/>
        <dbReference type="ChEBI" id="CHEBI:15378"/>
        <dbReference type="ChEBI" id="CHEBI:30616"/>
        <dbReference type="ChEBI" id="CHEBI:176428"/>
        <dbReference type="ChEBI" id="CHEBI:193140"/>
        <dbReference type="ChEBI" id="CHEBI:456216"/>
        <dbReference type="EC" id="2.7.1.166"/>
    </reaction>
</comment>
<dbReference type="GO" id="GO:0004672">
    <property type="term" value="F:protein kinase activity"/>
    <property type="evidence" value="ECO:0007669"/>
    <property type="project" value="InterPro"/>
</dbReference>
<accession>A0A3E0U370</accession>
<evidence type="ECO:0000256" key="4">
    <source>
        <dbReference type="ARBA" id="ARBA00011988"/>
    </source>
</evidence>
<keyword evidence="5 15" id="KW-1003">Cell membrane</keyword>
<comment type="pathway">
    <text evidence="2 15">Bacterial outer membrane biogenesis; LPS core biosynthesis.</text>
</comment>
<dbReference type="Pfam" id="PF06293">
    <property type="entry name" value="Kdo"/>
    <property type="match status" value="1"/>
</dbReference>
<evidence type="ECO:0000256" key="8">
    <source>
        <dbReference type="ARBA" id="ARBA00022741"/>
    </source>
</evidence>
<gene>
    <name evidence="15" type="primary">kdkA</name>
    <name evidence="17" type="ORF">DXX94_10815</name>
</gene>
<evidence type="ECO:0000256" key="1">
    <source>
        <dbReference type="ARBA" id="ARBA00004515"/>
    </source>
</evidence>
<dbReference type="InterPro" id="IPR011009">
    <property type="entry name" value="Kinase-like_dom_sf"/>
</dbReference>
<keyword evidence="8 15" id="KW-0547">Nucleotide-binding</keyword>
<keyword evidence="18" id="KW-1185">Reference proteome</keyword>
<dbReference type="Gene3D" id="1.10.510.10">
    <property type="entry name" value="Transferase(Phosphotransferase) domain 1"/>
    <property type="match status" value="1"/>
</dbReference>
<evidence type="ECO:0000256" key="7">
    <source>
        <dbReference type="ARBA" id="ARBA00022679"/>
    </source>
</evidence>
<evidence type="ECO:0000256" key="6">
    <source>
        <dbReference type="ARBA" id="ARBA00022519"/>
    </source>
</evidence>
<evidence type="ECO:0000256" key="14">
    <source>
        <dbReference type="ARBA" id="ARBA00034417"/>
    </source>
</evidence>
<evidence type="ECO:0000256" key="3">
    <source>
        <dbReference type="ARBA" id="ARBA00010327"/>
    </source>
</evidence>
<keyword evidence="7 15" id="KW-0808">Transferase</keyword>
<evidence type="ECO:0000313" key="18">
    <source>
        <dbReference type="Proteomes" id="UP000256899"/>
    </source>
</evidence>
<dbReference type="InterPro" id="IPR000719">
    <property type="entry name" value="Prot_kinase_dom"/>
</dbReference>
<keyword evidence="12 15" id="KW-0472">Membrane</keyword>
<feature type="domain" description="Protein kinase" evidence="16">
    <location>
        <begin position="52"/>
        <end position="253"/>
    </location>
</feature>
<feature type="active site" evidence="15">
    <location>
        <position position="182"/>
    </location>
</feature>
<dbReference type="GO" id="GO:0009244">
    <property type="term" value="P:lipopolysaccharide core region biosynthetic process"/>
    <property type="evidence" value="ECO:0007669"/>
    <property type="project" value="UniProtKB-UniRule"/>
</dbReference>
<comment type="caution">
    <text evidence="17">The sequence shown here is derived from an EMBL/GenBank/DDBJ whole genome shotgun (WGS) entry which is preliminary data.</text>
</comment>
<keyword evidence="10 15" id="KW-0067">ATP-binding</keyword>
<evidence type="ECO:0000313" key="17">
    <source>
        <dbReference type="EMBL" id="REL31164.1"/>
    </source>
</evidence>
<dbReference type="SUPFAM" id="SSF56112">
    <property type="entry name" value="Protein kinase-like (PK-like)"/>
    <property type="match status" value="1"/>
</dbReference>
<proteinExistence type="inferred from homology"/>
<dbReference type="GO" id="GO:0005886">
    <property type="term" value="C:plasma membrane"/>
    <property type="evidence" value="ECO:0007669"/>
    <property type="project" value="UniProtKB-SubCell"/>
</dbReference>
<dbReference type="AlphaFoldDB" id="A0A3E0U370"/>
<evidence type="ECO:0000256" key="2">
    <source>
        <dbReference type="ARBA" id="ARBA00004713"/>
    </source>
</evidence>
<dbReference type="InterPro" id="IPR022826">
    <property type="entry name" value="KDO_kinase"/>
</dbReference>
<organism evidence="17 18">
    <name type="scientific">Thalassotalea euphylliae</name>
    <dbReference type="NCBI Taxonomy" id="1655234"/>
    <lineage>
        <taxon>Bacteria</taxon>
        <taxon>Pseudomonadati</taxon>
        <taxon>Pseudomonadota</taxon>
        <taxon>Gammaproteobacteria</taxon>
        <taxon>Alteromonadales</taxon>
        <taxon>Colwelliaceae</taxon>
        <taxon>Thalassotalea</taxon>
    </lineage>
</organism>